<reference evidence="4" key="1">
    <citation type="submission" date="2018-01" db="EMBL/GenBank/DDBJ databases">
        <authorList>
            <person name="Mao J.F."/>
        </authorList>
    </citation>
    <scope>NUCLEOTIDE SEQUENCE</scope>
    <source>
        <strain evidence="4">Huo1</strain>
        <tissue evidence="4">Leaf</tissue>
    </source>
</reference>
<evidence type="ECO:0000313" key="4">
    <source>
        <dbReference type="EMBL" id="KAG6383060.1"/>
    </source>
</evidence>
<dbReference type="CDD" id="cd14279">
    <property type="entry name" value="CUE"/>
    <property type="match status" value="1"/>
</dbReference>
<proteinExistence type="predicted"/>
<evidence type="ECO:0000256" key="2">
    <source>
        <dbReference type="SAM" id="MobiDB-lite"/>
    </source>
</evidence>
<evidence type="ECO:0000259" key="3">
    <source>
        <dbReference type="PROSITE" id="PS51140"/>
    </source>
</evidence>
<feature type="compositionally biased region" description="Basic and acidic residues" evidence="2">
    <location>
        <begin position="441"/>
        <end position="452"/>
    </location>
</feature>
<dbReference type="AlphaFoldDB" id="A0A8X8VVG2"/>
<dbReference type="PANTHER" id="PTHR48459">
    <property type="entry name" value="CUE DOMAIN-CONTAINING PROTEIN"/>
    <property type="match status" value="1"/>
</dbReference>
<evidence type="ECO:0000256" key="1">
    <source>
        <dbReference type="SAM" id="Coils"/>
    </source>
</evidence>
<feature type="coiled-coil region" evidence="1">
    <location>
        <begin position="596"/>
        <end position="623"/>
    </location>
</feature>
<evidence type="ECO:0000313" key="5">
    <source>
        <dbReference type="Proteomes" id="UP000298416"/>
    </source>
</evidence>
<name>A0A8X8VVG2_SALSN</name>
<dbReference type="InterPro" id="IPR003892">
    <property type="entry name" value="CUE"/>
</dbReference>
<keyword evidence="5" id="KW-1185">Reference proteome</keyword>
<dbReference type="Proteomes" id="UP000298416">
    <property type="component" value="Unassembled WGS sequence"/>
</dbReference>
<comment type="caution">
    <text evidence="4">The sequence shown here is derived from an EMBL/GenBank/DDBJ whole genome shotgun (WGS) entry which is preliminary data.</text>
</comment>
<keyword evidence="1" id="KW-0175">Coiled coil</keyword>
<accession>A0A8X8VVG2</accession>
<sequence>MTFQKIYYSLRDLFPMVDDRALRAVAIDHINDVDAAVEAVLEEIIPFFTKRSASTSPLTWSAIAGESSYGSSSVRTKFADQADDDHSFFVSGKKESSGCADVGLSESVGDASAGHLDVETHDDIHSQAESLVVVGETRGGTCCIEVLEDSQTERTITAEDETSCSSNAQPKMDCIQQNKDDADGIALEVEASDIDGSDLDEYDESGIDEYDENEDEYDENGDEYDENDLDEYDENEVEYDENDLDEYDGNEDEYDENEDDENEEEYDENGDEYDENDLDEYDDNEDEYDENDLDEYDGNEDEYDENEDDENEEEYDENEDDENEEEYDENGDEYDENDLDEYDGNEDDYDENEDDENEEEYDENGDEYDENDLDEYDENEDEYDGNEDGYDENDLDECDENEDEYNGNEDDEYDENEDNEYDESDLDESNLSSSTTNSTSSEEHLIVLDKSDLSSSTDRASRGKNMSNTLGAVNETTLNSSMCSQHGTNIDNLEEIIANARNNKKTLFMEMESVINLMKQVEVKEHAAEQAKTEAARVEMDLQNEIKELKITIKHAKESNDMHAGDVCGEKVILTTELRDLHTRLVSLSNDRDKSLADLDEMRQCLEVRLAAAENEIESAVVKRFEDEKCGKLSLIKEKLIMEQVVQESKNLRQQAEDNAKLHAFLVDRGQLVDTLQGEIAVICQDVKQLKEKFDQRLPLSRSLFSTQTSFLLASSNSSLKSSVQDQVEAVAVRDDDRLETGDHKKDPEDELASADPKALAEDDDGWVLF</sequence>
<feature type="compositionally biased region" description="Basic and acidic residues" evidence="2">
    <location>
        <begin position="732"/>
        <end position="748"/>
    </location>
</feature>
<dbReference type="GO" id="GO:0043130">
    <property type="term" value="F:ubiquitin binding"/>
    <property type="evidence" value="ECO:0007669"/>
    <property type="project" value="InterPro"/>
</dbReference>
<gene>
    <name evidence="4" type="ORF">SASPL_157196</name>
</gene>
<feature type="compositionally biased region" description="Low complexity" evidence="2">
    <location>
        <begin position="429"/>
        <end position="440"/>
    </location>
</feature>
<protein>
    <recommendedName>
        <fullName evidence="3">CUE domain-containing protein</fullName>
    </recommendedName>
</protein>
<dbReference type="OrthoDB" id="620544at2759"/>
<dbReference type="PROSITE" id="PS51140">
    <property type="entry name" value="CUE"/>
    <property type="match status" value="1"/>
</dbReference>
<feature type="compositionally biased region" description="Polar residues" evidence="2">
    <location>
        <begin position="453"/>
        <end position="467"/>
    </location>
</feature>
<dbReference type="EMBL" id="PNBA02000753">
    <property type="protein sequence ID" value="KAG6383060.1"/>
    <property type="molecule type" value="Genomic_DNA"/>
</dbReference>
<organism evidence="4">
    <name type="scientific">Salvia splendens</name>
    <name type="common">Scarlet sage</name>
    <dbReference type="NCBI Taxonomy" id="180675"/>
    <lineage>
        <taxon>Eukaryota</taxon>
        <taxon>Viridiplantae</taxon>
        <taxon>Streptophyta</taxon>
        <taxon>Embryophyta</taxon>
        <taxon>Tracheophyta</taxon>
        <taxon>Spermatophyta</taxon>
        <taxon>Magnoliopsida</taxon>
        <taxon>eudicotyledons</taxon>
        <taxon>Gunneridae</taxon>
        <taxon>Pentapetalae</taxon>
        <taxon>asterids</taxon>
        <taxon>lamiids</taxon>
        <taxon>Lamiales</taxon>
        <taxon>Lamiaceae</taxon>
        <taxon>Nepetoideae</taxon>
        <taxon>Mentheae</taxon>
        <taxon>Salviinae</taxon>
        <taxon>Salvia</taxon>
        <taxon>Salvia subgen. Calosphace</taxon>
        <taxon>core Calosphace</taxon>
    </lineage>
</organism>
<reference evidence="4" key="2">
    <citation type="submission" date="2020-08" db="EMBL/GenBank/DDBJ databases">
        <title>Plant Genome Project.</title>
        <authorList>
            <person name="Zhang R.-G."/>
        </authorList>
    </citation>
    <scope>NUCLEOTIDE SEQUENCE</scope>
    <source>
        <strain evidence="4">Huo1</strain>
        <tissue evidence="4">Leaf</tissue>
    </source>
</reference>
<feature type="domain" description="CUE" evidence="3">
    <location>
        <begin position="2"/>
        <end position="45"/>
    </location>
</feature>
<feature type="coiled-coil region" evidence="1">
    <location>
        <begin position="483"/>
        <end position="559"/>
    </location>
</feature>
<feature type="region of interest" description="Disordered" evidence="2">
    <location>
        <begin position="731"/>
        <end position="770"/>
    </location>
</feature>
<feature type="region of interest" description="Disordered" evidence="2">
    <location>
        <begin position="189"/>
        <end position="467"/>
    </location>
</feature>
<dbReference type="PANTHER" id="PTHR48459:SF1">
    <property type="entry name" value="CUE DOMAIN-CONTAINING PROTEIN"/>
    <property type="match status" value="1"/>
</dbReference>
<feature type="compositionally biased region" description="Acidic residues" evidence="2">
    <location>
        <begin position="190"/>
        <end position="428"/>
    </location>
</feature>